<feature type="domain" description="Apple" evidence="18">
    <location>
        <begin position="93"/>
        <end position="177"/>
    </location>
</feature>
<protein>
    <recommendedName>
        <fullName evidence="1">non-specific serine/threonine protein kinase</fullName>
        <ecNumber evidence="1">2.7.11.1</ecNumber>
    </recommendedName>
</protein>
<comment type="caution">
    <text evidence="12">Lacks conserved residue(s) required for the propagation of feature annotation.</text>
</comment>
<dbReference type="FunFam" id="1.10.510.10:FF:000467">
    <property type="entry name" value="Liguleless narrow1"/>
    <property type="match status" value="1"/>
</dbReference>
<keyword evidence="9" id="KW-0325">Glycoprotein</keyword>
<dbReference type="Pfam" id="PF07714">
    <property type="entry name" value="PK_Tyr_Ser-Thr"/>
    <property type="match status" value="1"/>
</dbReference>
<dbReference type="InterPro" id="IPR003609">
    <property type="entry name" value="Pan_app"/>
</dbReference>
<evidence type="ECO:0000313" key="20">
    <source>
        <dbReference type="Proteomes" id="UP001634393"/>
    </source>
</evidence>
<evidence type="ECO:0000256" key="7">
    <source>
        <dbReference type="ARBA" id="ARBA00022840"/>
    </source>
</evidence>
<evidence type="ECO:0000256" key="13">
    <source>
        <dbReference type="SAM" id="MobiDB-lite"/>
    </source>
</evidence>
<feature type="signal peptide" evidence="15">
    <location>
        <begin position="1"/>
        <end position="29"/>
    </location>
</feature>
<feature type="region of interest" description="Disordered" evidence="13">
    <location>
        <begin position="562"/>
        <end position="586"/>
    </location>
</feature>
<evidence type="ECO:0000256" key="9">
    <source>
        <dbReference type="ARBA" id="ARBA00023180"/>
    </source>
</evidence>
<dbReference type="AlphaFoldDB" id="A0ABD3S7Z4"/>
<keyword evidence="20" id="KW-1185">Reference proteome</keyword>
<comment type="caution">
    <text evidence="19">The sequence shown here is derived from an EMBL/GenBank/DDBJ whole genome shotgun (WGS) entry which is preliminary data.</text>
</comment>
<dbReference type="EMBL" id="JBJXBP010000007">
    <property type="protein sequence ID" value="KAL3820635.1"/>
    <property type="molecule type" value="Genomic_DNA"/>
</dbReference>
<keyword evidence="6" id="KW-0418">Kinase</keyword>
<keyword evidence="14" id="KW-1133">Transmembrane helix</keyword>
<dbReference type="InterPro" id="IPR000742">
    <property type="entry name" value="EGF"/>
</dbReference>
<feature type="compositionally biased region" description="Low complexity" evidence="13">
    <location>
        <begin position="563"/>
        <end position="574"/>
    </location>
</feature>
<sequence length="586" mass="66218">MIWAQNPNSLLLFTAIIILYCLNPKFSTAQDDNPSNPSNNPCETYGTCGEYGSCNSQESPICTCLQGFYPRNTREWNSGNWTSGCVRRVPLACEGQNGTTNGSRGDGFLGLDMMKLSGYSDRWFGPEDQCEGRCLRNCSCLAYGYDTGIGCMFWYGTLIDFEKFQSRSGSELYIRVAGSELVHKKKSHKITIIVVIVAVVVLSICLYICSRLVVKRRDKRRMKNENLVTGQSESVQSHVQDAIRVNLEDFPLFTFDVLQNATENFSEVNKLGKGGFGPVYKGELENGRTIAVKRLSKASGQGIQEFMNEVMLISKLQHRNLVRIFGCCIENKETMLIYEYMPNKSLDFFLFDQSQEILDWRKRLNIIEGICRGLLYLHRDSRLKIIHRDLKPSNILLDNNWNPKISDFGMARIYGTKQDHVSTLRVVGTYGYMAPEYAMEGRFSEKSDVFSFGVLVLEIATGRRNTSFNNDDGSMNLLGHVWKQWNEDNVAVLIDPRISNPIYRREIVRCMHIGLLCVQELPKDRPSISTVLSMLSSETVELSEPKQSAFSVKYISRTDIGTSSSQQSQKSSSSLNNVTISVVDGR</sequence>
<dbReference type="SMART" id="SM00220">
    <property type="entry name" value="S_TKc"/>
    <property type="match status" value="1"/>
</dbReference>
<dbReference type="CDD" id="cd00054">
    <property type="entry name" value="EGF_CA"/>
    <property type="match status" value="1"/>
</dbReference>
<dbReference type="EC" id="2.7.11.1" evidence="1"/>
<proteinExistence type="predicted"/>
<comment type="catalytic activity">
    <reaction evidence="11">
        <text>L-seryl-[protein] + ATP = O-phospho-L-seryl-[protein] + ADP + H(+)</text>
        <dbReference type="Rhea" id="RHEA:17989"/>
        <dbReference type="Rhea" id="RHEA-COMP:9863"/>
        <dbReference type="Rhea" id="RHEA-COMP:11604"/>
        <dbReference type="ChEBI" id="CHEBI:15378"/>
        <dbReference type="ChEBI" id="CHEBI:29999"/>
        <dbReference type="ChEBI" id="CHEBI:30616"/>
        <dbReference type="ChEBI" id="CHEBI:83421"/>
        <dbReference type="ChEBI" id="CHEBI:456216"/>
        <dbReference type="EC" id="2.7.11.1"/>
    </reaction>
</comment>
<dbReference type="PROSITE" id="PS50011">
    <property type="entry name" value="PROTEIN_KINASE_DOM"/>
    <property type="match status" value="1"/>
</dbReference>
<gene>
    <name evidence="19" type="ORF">ACJIZ3_006540</name>
</gene>
<organism evidence="19 20">
    <name type="scientific">Penstemon smallii</name>
    <dbReference type="NCBI Taxonomy" id="265156"/>
    <lineage>
        <taxon>Eukaryota</taxon>
        <taxon>Viridiplantae</taxon>
        <taxon>Streptophyta</taxon>
        <taxon>Embryophyta</taxon>
        <taxon>Tracheophyta</taxon>
        <taxon>Spermatophyta</taxon>
        <taxon>Magnoliopsida</taxon>
        <taxon>eudicotyledons</taxon>
        <taxon>Gunneridae</taxon>
        <taxon>Pentapetalae</taxon>
        <taxon>asterids</taxon>
        <taxon>lamiids</taxon>
        <taxon>Lamiales</taxon>
        <taxon>Plantaginaceae</taxon>
        <taxon>Cheloneae</taxon>
        <taxon>Penstemon</taxon>
    </lineage>
</organism>
<dbReference type="CDD" id="cd14066">
    <property type="entry name" value="STKc_IRAK"/>
    <property type="match status" value="1"/>
</dbReference>
<evidence type="ECO:0000256" key="6">
    <source>
        <dbReference type="ARBA" id="ARBA00022777"/>
    </source>
</evidence>
<dbReference type="Gene3D" id="1.10.510.10">
    <property type="entry name" value="Transferase(Phosphotransferase) domain 1"/>
    <property type="match status" value="1"/>
</dbReference>
<evidence type="ECO:0000256" key="11">
    <source>
        <dbReference type="ARBA" id="ARBA00048679"/>
    </source>
</evidence>
<dbReference type="InterPro" id="IPR000858">
    <property type="entry name" value="S_locus_glycoprot_dom"/>
</dbReference>
<dbReference type="PROSITE" id="PS50026">
    <property type="entry name" value="EGF_3"/>
    <property type="match status" value="1"/>
</dbReference>
<dbReference type="Pfam" id="PF00954">
    <property type="entry name" value="S_locus_glycop"/>
    <property type="match status" value="1"/>
</dbReference>
<dbReference type="PROSITE" id="PS50948">
    <property type="entry name" value="PAN"/>
    <property type="match status" value="1"/>
</dbReference>
<evidence type="ECO:0000259" key="18">
    <source>
        <dbReference type="PROSITE" id="PS50948"/>
    </source>
</evidence>
<dbReference type="InterPro" id="IPR008271">
    <property type="entry name" value="Ser/Thr_kinase_AS"/>
</dbReference>
<evidence type="ECO:0000256" key="5">
    <source>
        <dbReference type="ARBA" id="ARBA00022741"/>
    </source>
</evidence>
<keyword evidence="14" id="KW-0812">Transmembrane</keyword>
<evidence type="ECO:0000256" key="10">
    <source>
        <dbReference type="ARBA" id="ARBA00047899"/>
    </source>
</evidence>
<dbReference type="PANTHER" id="PTHR27002">
    <property type="entry name" value="RECEPTOR-LIKE SERINE/THREONINE-PROTEIN KINASE SD1-8"/>
    <property type="match status" value="1"/>
</dbReference>
<evidence type="ECO:0000256" key="1">
    <source>
        <dbReference type="ARBA" id="ARBA00012513"/>
    </source>
</evidence>
<dbReference type="FunFam" id="3.30.200.20:FF:000195">
    <property type="entry name" value="G-type lectin S-receptor-like serine/threonine-protein kinase"/>
    <property type="match status" value="1"/>
</dbReference>
<dbReference type="CDD" id="cd01098">
    <property type="entry name" value="PAN_AP_plant"/>
    <property type="match status" value="1"/>
</dbReference>
<evidence type="ECO:0000313" key="19">
    <source>
        <dbReference type="EMBL" id="KAL3820635.1"/>
    </source>
</evidence>
<keyword evidence="4 15" id="KW-0732">Signal</keyword>
<dbReference type="SMART" id="SM00473">
    <property type="entry name" value="PAN_AP"/>
    <property type="match status" value="1"/>
</dbReference>
<keyword evidence="7" id="KW-0067">ATP-binding</keyword>
<comment type="catalytic activity">
    <reaction evidence="10">
        <text>L-threonyl-[protein] + ATP = O-phospho-L-threonyl-[protein] + ADP + H(+)</text>
        <dbReference type="Rhea" id="RHEA:46608"/>
        <dbReference type="Rhea" id="RHEA-COMP:11060"/>
        <dbReference type="Rhea" id="RHEA-COMP:11605"/>
        <dbReference type="ChEBI" id="CHEBI:15378"/>
        <dbReference type="ChEBI" id="CHEBI:30013"/>
        <dbReference type="ChEBI" id="CHEBI:30616"/>
        <dbReference type="ChEBI" id="CHEBI:61977"/>
        <dbReference type="ChEBI" id="CHEBI:456216"/>
        <dbReference type="EC" id="2.7.11.1"/>
    </reaction>
</comment>
<dbReference type="InterPro" id="IPR001245">
    <property type="entry name" value="Ser-Thr/Tyr_kinase_cat_dom"/>
</dbReference>
<dbReference type="GO" id="GO:0005524">
    <property type="term" value="F:ATP binding"/>
    <property type="evidence" value="ECO:0007669"/>
    <property type="project" value="UniProtKB-KW"/>
</dbReference>
<feature type="domain" description="Protein kinase" evidence="16">
    <location>
        <begin position="265"/>
        <end position="540"/>
    </location>
</feature>
<dbReference type="Gene3D" id="3.30.200.20">
    <property type="entry name" value="Phosphorylase Kinase, domain 1"/>
    <property type="match status" value="1"/>
</dbReference>
<evidence type="ECO:0000259" key="16">
    <source>
        <dbReference type="PROSITE" id="PS50011"/>
    </source>
</evidence>
<feature type="transmembrane region" description="Helical" evidence="14">
    <location>
        <begin position="190"/>
        <end position="214"/>
    </location>
</feature>
<dbReference type="GO" id="GO:0004674">
    <property type="term" value="F:protein serine/threonine kinase activity"/>
    <property type="evidence" value="ECO:0007669"/>
    <property type="project" value="UniProtKB-KW"/>
</dbReference>
<dbReference type="InterPro" id="IPR011009">
    <property type="entry name" value="Kinase-like_dom_sf"/>
</dbReference>
<evidence type="ECO:0000256" key="15">
    <source>
        <dbReference type="SAM" id="SignalP"/>
    </source>
</evidence>
<dbReference type="Pfam" id="PF11883">
    <property type="entry name" value="DUF3403"/>
    <property type="match status" value="1"/>
</dbReference>
<evidence type="ECO:0000256" key="2">
    <source>
        <dbReference type="ARBA" id="ARBA00022527"/>
    </source>
</evidence>
<keyword evidence="3" id="KW-0808">Transferase</keyword>
<dbReference type="InterPro" id="IPR000719">
    <property type="entry name" value="Prot_kinase_dom"/>
</dbReference>
<evidence type="ECO:0000256" key="14">
    <source>
        <dbReference type="SAM" id="Phobius"/>
    </source>
</evidence>
<dbReference type="SUPFAM" id="SSF56112">
    <property type="entry name" value="Protein kinase-like (PK-like)"/>
    <property type="match status" value="1"/>
</dbReference>
<dbReference type="PROSITE" id="PS00108">
    <property type="entry name" value="PROTEIN_KINASE_ST"/>
    <property type="match status" value="1"/>
</dbReference>
<reference evidence="19 20" key="1">
    <citation type="submission" date="2024-12" db="EMBL/GenBank/DDBJ databases">
        <title>The unique morphological basis and parallel evolutionary history of personate flowers in Penstemon.</title>
        <authorList>
            <person name="Depatie T.H."/>
            <person name="Wessinger C.A."/>
        </authorList>
    </citation>
    <scope>NUCLEOTIDE SEQUENCE [LARGE SCALE GENOMIC DNA]</scope>
    <source>
        <strain evidence="19">WTNN_2</strain>
        <tissue evidence="19">Leaf</tissue>
    </source>
</reference>
<keyword evidence="14" id="KW-0472">Membrane</keyword>
<evidence type="ECO:0000256" key="12">
    <source>
        <dbReference type="PROSITE-ProRule" id="PRU00076"/>
    </source>
</evidence>
<dbReference type="Proteomes" id="UP001634393">
    <property type="component" value="Unassembled WGS sequence"/>
</dbReference>
<keyword evidence="5" id="KW-0547">Nucleotide-binding</keyword>
<feature type="chain" id="PRO_5044814863" description="non-specific serine/threonine protein kinase" evidence="15">
    <location>
        <begin position="30"/>
        <end position="586"/>
    </location>
</feature>
<evidence type="ECO:0000259" key="17">
    <source>
        <dbReference type="PROSITE" id="PS50026"/>
    </source>
</evidence>
<name>A0ABD3S7Z4_9LAMI</name>
<evidence type="ECO:0000256" key="4">
    <source>
        <dbReference type="ARBA" id="ARBA00022729"/>
    </source>
</evidence>
<keyword evidence="2" id="KW-0723">Serine/threonine-protein kinase</keyword>
<feature type="domain" description="EGF-like" evidence="17">
    <location>
        <begin position="38"/>
        <end position="74"/>
    </location>
</feature>
<keyword evidence="8" id="KW-1015">Disulfide bond</keyword>
<dbReference type="PANTHER" id="PTHR27002:SF1082">
    <property type="entry name" value="OS06G0693000 PROTEIN"/>
    <property type="match status" value="1"/>
</dbReference>
<evidence type="ECO:0000256" key="3">
    <source>
        <dbReference type="ARBA" id="ARBA00022679"/>
    </source>
</evidence>
<dbReference type="Pfam" id="PF08276">
    <property type="entry name" value="PAN_2"/>
    <property type="match status" value="1"/>
</dbReference>
<evidence type="ECO:0000256" key="8">
    <source>
        <dbReference type="ARBA" id="ARBA00023157"/>
    </source>
</evidence>
<accession>A0ABD3S7Z4</accession>
<keyword evidence="12" id="KW-0245">EGF-like domain</keyword>
<dbReference type="InterPro" id="IPR021820">
    <property type="entry name" value="S-locus_recpt_kinase_C"/>
</dbReference>